<protein>
    <recommendedName>
        <fullName evidence="3">DUF2513 domain-containing protein</fullName>
    </recommendedName>
</protein>
<evidence type="ECO:0000313" key="1">
    <source>
        <dbReference type="EMBL" id="SCL76594.1"/>
    </source>
</evidence>
<dbReference type="RefSeq" id="WP_074370789.1">
    <property type="nucleotide sequence ID" value="NZ_FMID01000062.1"/>
</dbReference>
<accession>A0A1M4MNT4</accession>
<reference evidence="1 2" key="1">
    <citation type="submission" date="2016-08" db="EMBL/GenBank/DDBJ databases">
        <authorList>
            <person name="Seilhamer J.J."/>
        </authorList>
    </citation>
    <scope>NUCLEOTIDE SEQUENCE [LARGE SCALE GENOMIC DNA]</scope>
    <source>
        <strain evidence="1">L21-II-0</strain>
    </source>
</reference>
<dbReference type="Pfam" id="PF10711">
    <property type="entry name" value="DUF2513"/>
    <property type="match status" value="1"/>
</dbReference>
<dbReference type="InterPro" id="IPR019650">
    <property type="entry name" value="DUF2513"/>
</dbReference>
<dbReference type="EMBL" id="FMID01000062">
    <property type="protein sequence ID" value="SCL76594.1"/>
    <property type="molecule type" value="Genomic_DNA"/>
</dbReference>
<proteinExistence type="predicted"/>
<dbReference type="STRING" id="118126.L21_2529"/>
<evidence type="ECO:0000313" key="2">
    <source>
        <dbReference type="Proteomes" id="UP000184671"/>
    </source>
</evidence>
<name>A0A1M4MNT4_9EURY</name>
<sequence length="123" mass="14105">MKRDMELVRQILLQIESSTGDDFANIQIENYSPEEIAYHVYLLKDAGLIEAEISYSMDSVKPEDYVIFRMTWAGHDFLDASRDEGLWKKAMGIIGEQVKSAPFDVIKTILVKMIELQLCQAIM</sequence>
<gene>
    <name evidence="1" type="ORF">L21_2529</name>
</gene>
<dbReference type="Proteomes" id="UP000184671">
    <property type="component" value="Unassembled WGS sequence"/>
</dbReference>
<dbReference type="AlphaFoldDB" id="A0A1M4MNT4"/>
<organism evidence="1 2">
    <name type="scientific">Methanoculleus chikugoensis</name>
    <dbReference type="NCBI Taxonomy" id="118126"/>
    <lineage>
        <taxon>Archaea</taxon>
        <taxon>Methanobacteriati</taxon>
        <taxon>Methanobacteriota</taxon>
        <taxon>Stenosarchaea group</taxon>
        <taxon>Methanomicrobia</taxon>
        <taxon>Methanomicrobiales</taxon>
        <taxon>Methanomicrobiaceae</taxon>
        <taxon>Methanoculleus</taxon>
    </lineage>
</organism>
<evidence type="ECO:0008006" key="3">
    <source>
        <dbReference type="Google" id="ProtNLM"/>
    </source>
</evidence>